<dbReference type="AlphaFoldDB" id="A0A834CC66"/>
<dbReference type="Proteomes" id="UP000646548">
    <property type="component" value="Unassembled WGS sequence"/>
</dbReference>
<reference evidence="2" key="1">
    <citation type="journal article" name="BMC Genomics">
        <title>Long-read sequencing and de novo genome assembly of marine medaka (Oryzias melastigma).</title>
        <authorList>
            <person name="Liang P."/>
            <person name="Saqib H.S.A."/>
            <person name="Ni X."/>
            <person name="Shen Y."/>
        </authorList>
    </citation>
    <scope>NUCLEOTIDE SEQUENCE</scope>
    <source>
        <strain evidence="2">Bigg-433</strain>
    </source>
</reference>
<sequence>MSTETNSSTYLSLQISFCSRIPSRPDPVISSEARRRSQGTQRISFFSFYLWLPHTGKDLHYGLAAEADGGKKSHAAEDELQNHDTADRRGGRGERDKPGGAPPGLPGNSSLRGQQISRQVEGGVAAALGIKRAQNCVTRLHNRREGKEEETGEEGRKVAKKERRGEGRQSIAALAQWMSSSRGSGGGSISTTRCSISLGGCCGGRDLRTQASGRRASLAFAHSHMWPPETRR</sequence>
<evidence type="ECO:0000256" key="1">
    <source>
        <dbReference type="SAM" id="MobiDB-lite"/>
    </source>
</evidence>
<protein>
    <submittedName>
        <fullName evidence="2">Uncharacterized protein</fullName>
    </submittedName>
</protein>
<evidence type="ECO:0000313" key="2">
    <source>
        <dbReference type="EMBL" id="KAF6725898.1"/>
    </source>
</evidence>
<evidence type="ECO:0000313" key="3">
    <source>
        <dbReference type="Proteomes" id="UP000646548"/>
    </source>
</evidence>
<organism evidence="2 3">
    <name type="scientific">Oryzias melastigma</name>
    <name type="common">Marine medaka</name>
    <dbReference type="NCBI Taxonomy" id="30732"/>
    <lineage>
        <taxon>Eukaryota</taxon>
        <taxon>Metazoa</taxon>
        <taxon>Chordata</taxon>
        <taxon>Craniata</taxon>
        <taxon>Vertebrata</taxon>
        <taxon>Euteleostomi</taxon>
        <taxon>Actinopterygii</taxon>
        <taxon>Neopterygii</taxon>
        <taxon>Teleostei</taxon>
        <taxon>Neoteleostei</taxon>
        <taxon>Acanthomorphata</taxon>
        <taxon>Ovalentaria</taxon>
        <taxon>Atherinomorphae</taxon>
        <taxon>Beloniformes</taxon>
        <taxon>Adrianichthyidae</taxon>
        <taxon>Oryziinae</taxon>
        <taxon>Oryzias</taxon>
    </lineage>
</organism>
<feature type="compositionally biased region" description="Basic and acidic residues" evidence="1">
    <location>
        <begin position="70"/>
        <end position="98"/>
    </location>
</feature>
<accession>A0A834CC66</accession>
<dbReference type="EMBL" id="WKFB01000350">
    <property type="protein sequence ID" value="KAF6725898.1"/>
    <property type="molecule type" value="Genomic_DNA"/>
</dbReference>
<feature type="region of interest" description="Disordered" evidence="1">
    <location>
        <begin position="70"/>
        <end position="112"/>
    </location>
</feature>
<feature type="compositionally biased region" description="Basic and acidic residues" evidence="1">
    <location>
        <begin position="143"/>
        <end position="167"/>
    </location>
</feature>
<gene>
    <name evidence="2" type="ORF">FQA47_016757</name>
</gene>
<name>A0A834CC66_ORYME</name>
<feature type="region of interest" description="Disordered" evidence="1">
    <location>
        <begin position="141"/>
        <end position="169"/>
    </location>
</feature>
<proteinExistence type="predicted"/>
<comment type="caution">
    <text evidence="2">The sequence shown here is derived from an EMBL/GenBank/DDBJ whole genome shotgun (WGS) entry which is preliminary data.</text>
</comment>